<feature type="region of interest" description="Disordered" evidence="14">
    <location>
        <begin position="289"/>
        <end position="373"/>
    </location>
</feature>
<gene>
    <name evidence="15" type="ORF">PSEUBRA_SCAF2g02532</name>
</gene>
<accession>V5GN84</accession>
<evidence type="ECO:0000256" key="1">
    <source>
        <dbReference type="ARBA" id="ARBA00004300"/>
    </source>
</evidence>
<organism evidence="15 16">
    <name type="scientific">Kalmanozyma brasiliensis (strain GHG001)</name>
    <name type="common">Yeast</name>
    <name type="synonym">Pseudozyma brasiliensis</name>
    <dbReference type="NCBI Taxonomy" id="1365824"/>
    <lineage>
        <taxon>Eukaryota</taxon>
        <taxon>Fungi</taxon>
        <taxon>Dikarya</taxon>
        <taxon>Basidiomycota</taxon>
        <taxon>Ustilaginomycotina</taxon>
        <taxon>Ustilaginomycetes</taxon>
        <taxon>Ustilaginales</taxon>
        <taxon>Ustilaginaceae</taxon>
        <taxon>Kalmanozyma</taxon>
    </lineage>
</organism>
<comment type="subunit">
    <text evidence="13">Subunit of dynactin, a multiprotein complex part of a tripartite complex with dynein and a adapter, such as BICDL1, BICD2 or HOOK3. The dynactin complex is built around ACTR1A/ACTB filament and consists of an actin-related filament composed of a shoulder domain, a pointed end and a barbed end. Its length is defined by its flexible shoulder domain. The soulder is composed of 2 DCTN1 subunits, 4 DCTN2 and 2 DCTN3. The 4 DCNT2 (via N-terminus) bind the ACTR1A filament and act as molecular rulers to determine the length. The pointed end is important for binding dynein-dynactin cargo adapters. Consists of 4 subunits: ACTR10, DCNT4, DCTN5 and DCTN6. The barbed end is composed of a CAPZA1:CAPZB heterodimers, which binds ACTR1A/ACTB filament and dynactin and stabilizes dynactin. Interacts with ATP7B, but not ATP7A, in a copper-dependent manner. Interacts with ANK2; this interaction is required for localization at costameres. Interacts with N4BP2L1.</text>
</comment>
<feature type="compositionally biased region" description="Acidic residues" evidence="14">
    <location>
        <begin position="322"/>
        <end position="334"/>
    </location>
</feature>
<keyword evidence="7" id="KW-0832">Ubl conjugation</keyword>
<evidence type="ECO:0000256" key="2">
    <source>
        <dbReference type="ARBA" id="ARBA00004529"/>
    </source>
</evidence>
<proteinExistence type="inferred from homology"/>
<evidence type="ECO:0000256" key="7">
    <source>
        <dbReference type="ARBA" id="ARBA00022843"/>
    </source>
</evidence>
<evidence type="ECO:0000256" key="4">
    <source>
        <dbReference type="ARBA" id="ARBA00022490"/>
    </source>
</evidence>
<keyword evidence="16" id="KW-1185">Reference proteome</keyword>
<evidence type="ECO:0000256" key="6">
    <source>
        <dbReference type="ARBA" id="ARBA00022553"/>
    </source>
</evidence>
<reference evidence="16" key="1">
    <citation type="journal article" date="2013" name="Genome Announc.">
        <title>Draft genome sequence of Pseudozyma brasiliensis sp. nov. strain GHG001, a high producer of endo-1,4-xylanase isolated from an insect pest of sugarcane.</title>
        <authorList>
            <person name="Oliveira J.V.D.C."/>
            <person name="dos Santos R.A.C."/>
            <person name="Borges T.A."/>
            <person name="Riano-Pachon D.M."/>
            <person name="Goldman G.H."/>
        </authorList>
    </citation>
    <scope>NUCLEOTIDE SEQUENCE [LARGE SCALE GENOMIC DNA]</scope>
    <source>
        <strain evidence="16">GHG001</strain>
    </source>
</reference>
<sequence length="449" mass="49016">MGVVAKREKHRRDYVSRLHSTPGQPFASLDDKISSLEQRWSAISIADQPVRAAELRPTRVPLKSKLSKRCPACRHIVIKPDIKAASNRFKIKLVALNFLPEIQVSLAPHQPFLDPHKYRSATGSSLMGAGTATSTLRRRPPSVLVSGTDSLSGSSSLMVTSQDVDADRLEVGHTYSFQIAVSNPLDDAIQVEMSFVRFALPSHLRTSTDGGSSAVQPFPQAKYIFSAKTDTGVSSPVDDQVHASEQSAGPSKRSRLGWQVYPSATSVPLNAFNEVWDLEDAEDLYGSKAEADATRQESGGAAQSRAVRTAIARGTDESSWVIEEEDDGEDDAESEDRGISDIDEEQEDAARSKRSKRLTRQPQLFASSGMQRKPFIQRGHTTTLYLDLAISDQNPPRPGPLELGMHVTYRYTTAATVPDEQAARPPGKDFSFWTSIRLGSVAAAGDARP</sequence>
<evidence type="ECO:0000256" key="9">
    <source>
        <dbReference type="ARBA" id="ARBA00023054"/>
    </source>
</evidence>
<keyword evidence="10" id="KW-0206">Cytoskeleton</keyword>
<dbReference type="eggNOG" id="KOG3896">
    <property type="taxonomic scope" value="Eukaryota"/>
</dbReference>
<keyword evidence="4" id="KW-0963">Cytoplasm</keyword>
<dbReference type="GO" id="GO:0005869">
    <property type="term" value="C:dynactin complex"/>
    <property type="evidence" value="ECO:0007669"/>
    <property type="project" value="InterPro"/>
</dbReference>
<dbReference type="InterPro" id="IPR008603">
    <property type="entry name" value="DCTN4"/>
</dbReference>
<dbReference type="GO" id="GO:0001725">
    <property type="term" value="C:stress fiber"/>
    <property type="evidence" value="ECO:0007669"/>
    <property type="project" value="UniProtKB-SubCell"/>
</dbReference>
<dbReference type="HOGENOM" id="CLU_609914_0_0_1"/>
<comment type="similarity">
    <text evidence="11">Belongs to the dynactin subunit 4 family.</text>
</comment>
<evidence type="ECO:0000313" key="16">
    <source>
        <dbReference type="Proteomes" id="UP000019377"/>
    </source>
</evidence>
<keyword evidence="5" id="KW-1017">Isopeptide bond</keyword>
<dbReference type="Pfam" id="PF05502">
    <property type="entry name" value="Dynactin_p62"/>
    <property type="match status" value="1"/>
</dbReference>
<evidence type="ECO:0000256" key="3">
    <source>
        <dbReference type="ARBA" id="ARBA00004657"/>
    </source>
</evidence>
<evidence type="ECO:0000256" key="11">
    <source>
        <dbReference type="ARBA" id="ARBA00034776"/>
    </source>
</evidence>
<dbReference type="AlphaFoldDB" id="V5GN84"/>
<evidence type="ECO:0000313" key="15">
    <source>
        <dbReference type="EMBL" id="EST07427.1"/>
    </source>
</evidence>
<comment type="subcellular location">
    <subcellularLocation>
        <location evidence="1">Cytoplasm</location>
        <location evidence="1">Cytoskeleton</location>
        <location evidence="1">Microtubule organizing center</location>
        <location evidence="1">Centrosome</location>
    </subcellularLocation>
    <subcellularLocation>
        <location evidence="2">Cytoplasm</location>
        <location evidence="2">Cytoskeleton</location>
        <location evidence="2">Stress fiber</location>
    </subcellularLocation>
    <subcellularLocation>
        <location evidence="3">Cytoplasm</location>
        <location evidence="3">Myofibril</location>
    </subcellularLocation>
</comment>
<dbReference type="PANTHER" id="PTHR13034">
    <property type="entry name" value="DYNACTIN P62 SUBUNIT"/>
    <property type="match status" value="1"/>
</dbReference>
<keyword evidence="8" id="KW-0007">Acetylation</keyword>
<feature type="region of interest" description="Disordered" evidence="14">
    <location>
        <begin position="234"/>
        <end position="254"/>
    </location>
</feature>
<keyword evidence="6" id="KW-0597">Phosphoprotein</keyword>
<evidence type="ECO:0000256" key="10">
    <source>
        <dbReference type="ARBA" id="ARBA00023212"/>
    </source>
</evidence>
<dbReference type="OrthoDB" id="283815at2759"/>
<evidence type="ECO:0000256" key="5">
    <source>
        <dbReference type="ARBA" id="ARBA00022499"/>
    </source>
</evidence>
<evidence type="ECO:0000256" key="12">
    <source>
        <dbReference type="ARBA" id="ARBA00034864"/>
    </source>
</evidence>
<dbReference type="STRING" id="1365824.V5GN84"/>
<dbReference type="Proteomes" id="UP000019377">
    <property type="component" value="Unassembled WGS sequence"/>
</dbReference>
<evidence type="ECO:0000256" key="13">
    <source>
        <dbReference type="ARBA" id="ARBA00093507"/>
    </source>
</evidence>
<name>V5GN84_KALBG</name>
<dbReference type="GeneID" id="27419601"/>
<feature type="compositionally biased region" description="Polar residues" evidence="14">
    <location>
        <begin position="360"/>
        <end position="370"/>
    </location>
</feature>
<evidence type="ECO:0000256" key="8">
    <source>
        <dbReference type="ARBA" id="ARBA00022990"/>
    </source>
</evidence>
<dbReference type="EMBL" id="KI545862">
    <property type="protein sequence ID" value="EST07427.1"/>
    <property type="molecule type" value="Genomic_DNA"/>
</dbReference>
<dbReference type="PANTHER" id="PTHR13034:SF2">
    <property type="entry name" value="DYNACTIN SUBUNIT 4"/>
    <property type="match status" value="1"/>
</dbReference>
<keyword evidence="9" id="KW-0175">Coiled coil</keyword>
<protein>
    <recommendedName>
        <fullName evidence="12">Dynactin subunit 4</fullName>
    </recommendedName>
</protein>
<evidence type="ECO:0000256" key="14">
    <source>
        <dbReference type="SAM" id="MobiDB-lite"/>
    </source>
</evidence>